<dbReference type="InterPro" id="IPR013655">
    <property type="entry name" value="PAS_fold_3"/>
</dbReference>
<dbReference type="PROSITE" id="PS50887">
    <property type="entry name" value="GGDEF"/>
    <property type="match status" value="1"/>
</dbReference>
<dbReference type="InterPro" id="IPR043128">
    <property type="entry name" value="Rev_trsase/Diguanyl_cyclase"/>
</dbReference>
<dbReference type="InterPro" id="IPR000700">
    <property type="entry name" value="PAS-assoc_C"/>
</dbReference>
<accession>A0A0C2JBT1</accession>
<dbReference type="RefSeq" id="WP_040993026.1">
    <property type="nucleotide sequence ID" value="NZ_JTKH01000025.1"/>
</dbReference>
<protein>
    <submittedName>
        <fullName evidence="4">Histidine kinase</fullName>
    </submittedName>
</protein>
<dbReference type="InterPro" id="IPR050706">
    <property type="entry name" value="Cyclic-di-GMP_PDE-like"/>
</dbReference>
<dbReference type="SMART" id="SM00267">
    <property type="entry name" value="GGDEF"/>
    <property type="match status" value="1"/>
</dbReference>
<dbReference type="AlphaFoldDB" id="A0A0C2NXA6"/>
<dbReference type="EMBL" id="JTKH01000025">
    <property type="protein sequence ID" value="KII75389.1"/>
    <property type="molecule type" value="Genomic_DNA"/>
</dbReference>
<reference evidence="4 5" key="1">
    <citation type="submission" date="2014-11" db="EMBL/GenBank/DDBJ databases">
        <title>Draft Genome Sequence of Vibrio piscirenalis strains CECT 8603T and CECT 8604, two marine Gammaproteobacterium isolated from cultured gilthead sea bream (Sparus aurata).</title>
        <authorList>
            <person name="Arahal D.R."/>
            <person name="Rodrigo-Torres L."/>
            <person name="Lucena T."/>
            <person name="Pujalte M.J."/>
        </authorList>
    </citation>
    <scope>NUCLEOTIDE SEQUENCE [LARGE SCALE GENOMIC DNA]</scope>
    <source>
        <strain evidence="4 5">DCR 1-4-2</strain>
    </source>
</reference>
<dbReference type="InterPro" id="IPR000014">
    <property type="entry name" value="PAS"/>
</dbReference>
<dbReference type="InterPro" id="IPR000160">
    <property type="entry name" value="GGDEF_dom"/>
</dbReference>
<dbReference type="Gene3D" id="3.30.70.270">
    <property type="match status" value="1"/>
</dbReference>
<accession>A0A0C2NXA6</accession>
<dbReference type="InterPro" id="IPR035919">
    <property type="entry name" value="EAL_sf"/>
</dbReference>
<sequence length="592" mass="67216">MEMHLRNLLATPSDIQSDVNVYSLISKQYLEASIPLSGSELDVIMNDHFKYIFDVFNGGLFYMTGPEQTFLYNPAFYQQFGLETGLLPISRWIDCIHPLDRQNFKNQIQRHFNGDDCKKSIQYRVRKTDGQYIWVEGEGIAKNINGQRFAIGCHTDISDTKLMEIYLQQAAFRDRDSGLSNAHKLSVDLDSLNLNGDKHYSLVCIHLEDSHAYLSSHGPELLGDLMGHLLASLDGLSDTFVDYYRIRTDDFAILVEGHYDNHGIEQLGERILKTYSSSIEASGYLWGNDISIGILPNFDVHLPSEEIIKIASQTSEFSRAKRQGNVAIYHHATKVNVDRHFYIERQLSYAITNNTLSVCFQPIINAKQGVIASFEALVRWNDSEIGVIYPDEFISVAEKKGLIVQLGYLVFKKACQFIKRYQATHQSMVKVNINVSVLQLLNNQFPDQVKQIADSYGIQTQQIVLELTETFILDGEKNAASQLHRLNELGFKLSLDDFGAGYSSLNSFFDLPLKQIKIDKSMAWRALDNTSIFEYLRFITQLCHTNGVDVVIEGIENANMQRTFTDMGADYLQGFWFAKPLCLASASELTMI</sequence>
<evidence type="ECO:0000259" key="2">
    <source>
        <dbReference type="PROSITE" id="PS50883"/>
    </source>
</evidence>
<dbReference type="GO" id="GO:0016301">
    <property type="term" value="F:kinase activity"/>
    <property type="evidence" value="ECO:0007669"/>
    <property type="project" value="UniProtKB-KW"/>
</dbReference>
<gene>
    <name evidence="4" type="ORF">OJ16_19090</name>
</gene>
<feature type="domain" description="GGDEF" evidence="3">
    <location>
        <begin position="198"/>
        <end position="331"/>
    </location>
</feature>
<feature type="domain" description="PAC" evidence="1">
    <location>
        <begin position="119"/>
        <end position="169"/>
    </location>
</feature>
<dbReference type="SUPFAM" id="SSF55073">
    <property type="entry name" value="Nucleotide cyclase"/>
    <property type="match status" value="1"/>
</dbReference>
<name>A0A0C2NXA6_9VIBR</name>
<dbReference type="InterPro" id="IPR001633">
    <property type="entry name" value="EAL_dom"/>
</dbReference>
<dbReference type="InterPro" id="IPR029787">
    <property type="entry name" value="Nucleotide_cyclase"/>
</dbReference>
<dbReference type="CDD" id="cd01948">
    <property type="entry name" value="EAL"/>
    <property type="match status" value="1"/>
</dbReference>
<keyword evidence="4" id="KW-0418">Kinase</keyword>
<evidence type="ECO:0000313" key="5">
    <source>
        <dbReference type="Proteomes" id="UP000031672"/>
    </source>
</evidence>
<dbReference type="Pfam" id="PF08447">
    <property type="entry name" value="PAS_3"/>
    <property type="match status" value="1"/>
</dbReference>
<evidence type="ECO:0000313" key="4">
    <source>
        <dbReference type="EMBL" id="KII75389.1"/>
    </source>
</evidence>
<dbReference type="Pfam" id="PF00563">
    <property type="entry name" value="EAL"/>
    <property type="match status" value="1"/>
</dbReference>
<keyword evidence="5" id="KW-1185">Reference proteome</keyword>
<dbReference type="PROSITE" id="PS50883">
    <property type="entry name" value="EAL"/>
    <property type="match status" value="1"/>
</dbReference>
<dbReference type="SUPFAM" id="SSF141868">
    <property type="entry name" value="EAL domain-like"/>
    <property type="match status" value="1"/>
</dbReference>
<comment type="caution">
    <text evidence="4">The sequence shown here is derived from an EMBL/GenBank/DDBJ whole genome shotgun (WGS) entry which is preliminary data.</text>
</comment>
<dbReference type="PANTHER" id="PTHR33121:SF79">
    <property type="entry name" value="CYCLIC DI-GMP PHOSPHODIESTERASE PDED-RELATED"/>
    <property type="match status" value="1"/>
</dbReference>
<dbReference type="GO" id="GO:0071111">
    <property type="term" value="F:cyclic-guanylate-specific phosphodiesterase activity"/>
    <property type="evidence" value="ECO:0007669"/>
    <property type="project" value="InterPro"/>
</dbReference>
<dbReference type="OrthoDB" id="9805474at2"/>
<dbReference type="Gene3D" id="3.30.450.20">
    <property type="entry name" value="PAS domain"/>
    <property type="match status" value="1"/>
</dbReference>
<dbReference type="SUPFAM" id="SSF55785">
    <property type="entry name" value="PYP-like sensor domain (PAS domain)"/>
    <property type="match status" value="1"/>
</dbReference>
<dbReference type="NCBIfam" id="TIGR00229">
    <property type="entry name" value="sensory_box"/>
    <property type="match status" value="1"/>
</dbReference>
<evidence type="ECO:0000259" key="3">
    <source>
        <dbReference type="PROSITE" id="PS50887"/>
    </source>
</evidence>
<feature type="domain" description="EAL" evidence="2">
    <location>
        <begin position="340"/>
        <end position="592"/>
    </location>
</feature>
<dbReference type="Proteomes" id="UP000031672">
    <property type="component" value="Unassembled WGS sequence"/>
</dbReference>
<keyword evidence="4" id="KW-0808">Transferase</keyword>
<dbReference type="Gene3D" id="3.20.20.450">
    <property type="entry name" value="EAL domain"/>
    <property type="match status" value="1"/>
</dbReference>
<dbReference type="STRING" id="1461322.OJ16_19090"/>
<dbReference type="PANTHER" id="PTHR33121">
    <property type="entry name" value="CYCLIC DI-GMP PHOSPHODIESTERASE PDEF"/>
    <property type="match status" value="1"/>
</dbReference>
<dbReference type="PROSITE" id="PS50113">
    <property type="entry name" value="PAC"/>
    <property type="match status" value="1"/>
</dbReference>
<evidence type="ECO:0000259" key="1">
    <source>
        <dbReference type="PROSITE" id="PS50113"/>
    </source>
</evidence>
<dbReference type="CDD" id="cd00130">
    <property type="entry name" value="PAS"/>
    <property type="match status" value="1"/>
</dbReference>
<proteinExistence type="predicted"/>
<organism evidence="4 5">
    <name type="scientific">Vibrio renipiscarius</name>
    <dbReference type="NCBI Taxonomy" id="1461322"/>
    <lineage>
        <taxon>Bacteria</taxon>
        <taxon>Pseudomonadati</taxon>
        <taxon>Pseudomonadota</taxon>
        <taxon>Gammaproteobacteria</taxon>
        <taxon>Vibrionales</taxon>
        <taxon>Vibrionaceae</taxon>
        <taxon>Vibrio</taxon>
    </lineage>
</organism>
<dbReference type="SMART" id="SM00052">
    <property type="entry name" value="EAL"/>
    <property type="match status" value="1"/>
</dbReference>
<dbReference type="InterPro" id="IPR035965">
    <property type="entry name" value="PAS-like_dom_sf"/>
</dbReference>